<evidence type="ECO:0000313" key="4">
    <source>
        <dbReference type="Proteomes" id="UP001142325"/>
    </source>
</evidence>
<reference evidence="3" key="2">
    <citation type="submission" date="2023-01" db="EMBL/GenBank/DDBJ databases">
        <authorList>
            <person name="Sun Q."/>
            <person name="Evtushenko L."/>
        </authorList>
    </citation>
    <scope>NUCLEOTIDE SEQUENCE</scope>
    <source>
        <strain evidence="3">VKM Ac-1958</strain>
    </source>
</reference>
<feature type="transmembrane region" description="Helical" evidence="1">
    <location>
        <begin position="70"/>
        <end position="95"/>
    </location>
</feature>
<dbReference type="InterPro" id="IPR025403">
    <property type="entry name" value="TgpA-like_C"/>
</dbReference>
<reference evidence="3" key="1">
    <citation type="journal article" date="2014" name="Int. J. Syst. Evol. Microbiol.">
        <title>Complete genome sequence of Corynebacterium casei LMG S-19264T (=DSM 44701T), isolated from a smear-ripened cheese.</title>
        <authorList>
            <consortium name="US DOE Joint Genome Institute (JGI-PGF)"/>
            <person name="Walter F."/>
            <person name="Albersmeier A."/>
            <person name="Kalinowski J."/>
            <person name="Ruckert C."/>
        </authorList>
    </citation>
    <scope>NUCLEOTIDE SEQUENCE</scope>
    <source>
        <strain evidence="3">VKM Ac-1958</strain>
    </source>
</reference>
<dbReference type="AlphaFoldDB" id="A0A9W6M933"/>
<feature type="domain" description="Protein-glutamine gamma-glutamyltransferase-like C-terminal" evidence="2">
    <location>
        <begin position="158"/>
        <end position="226"/>
    </location>
</feature>
<keyword evidence="1" id="KW-1133">Transmembrane helix</keyword>
<sequence>MAWSTSLIAGVVIVALFAILTLLTRVQGVPVFTPPDFVLPEGVSPFPESTEGPAEVVEPPRREDAPFLTVLINILMAGAIAAVLVATAFLIRWLLRVIRDAWNERRLRLQGAAGVGVDVVAEPVAEAAIDAPVMRRGISGALASFNEEAVASDAIVAAWVGLEETARDAGIVRGRSETPAEFTLRLIIRTEAIREPAEALLRAYEKVRFGGGVATEADRHAARAALHAIEEGWK</sequence>
<dbReference type="EMBL" id="BSET01000002">
    <property type="protein sequence ID" value="GLK02197.1"/>
    <property type="molecule type" value="Genomic_DNA"/>
</dbReference>
<name>A0A9W6M933_9MICO</name>
<gene>
    <name evidence="3" type="ORF">GCM10017596_19120</name>
</gene>
<protein>
    <recommendedName>
        <fullName evidence="2">Protein-glutamine gamma-glutamyltransferase-like C-terminal domain-containing protein</fullName>
    </recommendedName>
</protein>
<comment type="caution">
    <text evidence="3">The sequence shown here is derived from an EMBL/GenBank/DDBJ whole genome shotgun (WGS) entry which is preliminary data.</text>
</comment>
<accession>A0A9W6M933</accession>
<dbReference type="Proteomes" id="UP001142325">
    <property type="component" value="Unassembled WGS sequence"/>
</dbReference>
<dbReference type="Pfam" id="PF13559">
    <property type="entry name" value="DUF4129"/>
    <property type="match status" value="1"/>
</dbReference>
<keyword evidence="4" id="KW-1185">Reference proteome</keyword>
<evidence type="ECO:0000256" key="1">
    <source>
        <dbReference type="SAM" id="Phobius"/>
    </source>
</evidence>
<proteinExistence type="predicted"/>
<evidence type="ECO:0000259" key="2">
    <source>
        <dbReference type="Pfam" id="PF13559"/>
    </source>
</evidence>
<organism evidence="3 4">
    <name type="scientific">Microbacterium keratanolyticum</name>
    <dbReference type="NCBI Taxonomy" id="67574"/>
    <lineage>
        <taxon>Bacteria</taxon>
        <taxon>Bacillati</taxon>
        <taxon>Actinomycetota</taxon>
        <taxon>Actinomycetes</taxon>
        <taxon>Micrococcales</taxon>
        <taxon>Microbacteriaceae</taxon>
        <taxon>Microbacterium</taxon>
    </lineage>
</organism>
<evidence type="ECO:0000313" key="3">
    <source>
        <dbReference type="EMBL" id="GLK02197.1"/>
    </source>
</evidence>
<keyword evidence="1" id="KW-0472">Membrane</keyword>
<keyword evidence="1" id="KW-0812">Transmembrane</keyword>